<keyword evidence="1" id="KW-0472">Membrane</keyword>
<keyword evidence="1" id="KW-0812">Transmembrane</keyword>
<comment type="caution">
    <text evidence="2">The sequence shown here is derived from an EMBL/GenBank/DDBJ whole genome shotgun (WGS) entry which is preliminary data.</text>
</comment>
<proteinExistence type="predicted"/>
<evidence type="ECO:0000313" key="2">
    <source>
        <dbReference type="EMBL" id="MCE7003406.1"/>
    </source>
</evidence>
<name>A0ABS8Z697_9PSEU</name>
<organism evidence="2 3">
    <name type="scientific">Kibdelosporangium philippinense</name>
    <dbReference type="NCBI Taxonomy" id="211113"/>
    <lineage>
        <taxon>Bacteria</taxon>
        <taxon>Bacillati</taxon>
        <taxon>Actinomycetota</taxon>
        <taxon>Actinomycetes</taxon>
        <taxon>Pseudonocardiales</taxon>
        <taxon>Pseudonocardiaceae</taxon>
        <taxon>Kibdelosporangium</taxon>
    </lineage>
</organism>
<dbReference type="RefSeq" id="WP_233724933.1">
    <property type="nucleotide sequence ID" value="NZ_JAJVCN010000001.1"/>
</dbReference>
<keyword evidence="3" id="KW-1185">Reference proteome</keyword>
<protein>
    <submittedName>
        <fullName evidence="2">Uncharacterized protein</fullName>
    </submittedName>
</protein>
<evidence type="ECO:0000313" key="3">
    <source>
        <dbReference type="Proteomes" id="UP001521150"/>
    </source>
</evidence>
<dbReference type="Proteomes" id="UP001521150">
    <property type="component" value="Unassembled WGS sequence"/>
</dbReference>
<keyword evidence="1" id="KW-1133">Transmembrane helix</keyword>
<reference evidence="2 3" key="1">
    <citation type="submission" date="2021-12" db="EMBL/GenBank/DDBJ databases">
        <title>Genome sequence of Kibdelosporangium philippinense ATCC 49844.</title>
        <authorList>
            <person name="Fedorov E.A."/>
            <person name="Omeragic M."/>
            <person name="Shalygina K.F."/>
            <person name="Maclea K.S."/>
        </authorList>
    </citation>
    <scope>NUCLEOTIDE SEQUENCE [LARGE SCALE GENOMIC DNA]</scope>
    <source>
        <strain evidence="2 3">ATCC 49844</strain>
    </source>
</reference>
<gene>
    <name evidence="2" type="ORF">LWC34_11280</name>
</gene>
<dbReference type="EMBL" id="JAJVCN010000001">
    <property type="protein sequence ID" value="MCE7003406.1"/>
    <property type="molecule type" value="Genomic_DNA"/>
</dbReference>
<evidence type="ECO:0000256" key="1">
    <source>
        <dbReference type="SAM" id="Phobius"/>
    </source>
</evidence>
<sequence>MREPARRRTTAMVITGMVLGGAGTLAYFVLTHSDPSPPARPAAAGKGPTSPESVARAVIDRLNAKDIDGVIELTCAQGKSTGRRELMKAVPHLDPAAPADTRAKPITFELGALSKFPDGYTATFTVQFDGVSQDGTMRLQLSADEWTLCGLDSPRIGGVG</sequence>
<accession>A0ABS8Z697</accession>
<feature type="transmembrane region" description="Helical" evidence="1">
    <location>
        <begin position="12"/>
        <end position="30"/>
    </location>
</feature>